<evidence type="ECO:0000313" key="2">
    <source>
        <dbReference type="Proteomes" id="UP000663908"/>
    </source>
</evidence>
<proteinExistence type="predicted"/>
<dbReference type="EMBL" id="CP071839">
    <property type="protein sequence ID" value="QTD96966.1"/>
    <property type="molecule type" value="Genomic_DNA"/>
</dbReference>
<evidence type="ECO:0000313" key="1">
    <source>
        <dbReference type="EMBL" id="QTD96966.1"/>
    </source>
</evidence>
<name>A0ABX7TKT3_STRCY</name>
<dbReference type="RefSeq" id="WP_208030858.1">
    <property type="nucleotide sequence ID" value="NZ_CP071839.1"/>
</dbReference>
<protein>
    <recommendedName>
        <fullName evidence="3">HK97 gp10 family phage protein</fullName>
    </recommendedName>
</protein>
<sequence>MIEIRTGEELRRISAQLRRLDNPELKKRFRKELRAVAKPLVPLVRESIRNIPSKRGYSPEGLRAQMAKAVRVEVRTTGKDANVSIRVDGRKMPTHMRSLPSMAEGKKRWRHPVFGNREVWVTQTSRPYFYKVVRPAGAASRRAVNRVLDGITRDIS</sequence>
<keyword evidence="2" id="KW-1185">Reference proteome</keyword>
<accession>A0ABX7TKT3</accession>
<evidence type="ECO:0008006" key="3">
    <source>
        <dbReference type="Google" id="ProtNLM"/>
    </source>
</evidence>
<dbReference type="Proteomes" id="UP000663908">
    <property type="component" value="Chromosome"/>
</dbReference>
<gene>
    <name evidence="1" type="ORF">S1361_06355</name>
</gene>
<reference evidence="1 2" key="1">
    <citation type="submission" date="2021-03" db="EMBL/GenBank/DDBJ databases">
        <title>Complete genome sequence of Streptomyces cyanogenus S136, producer of anticancer angucycline landomycin A.</title>
        <authorList>
            <person name="Hrab P."/>
            <person name="Ruckert C."/>
            <person name="Busche T."/>
            <person name="Ostash I."/>
            <person name="Kalinowski J."/>
            <person name="Fedorenko V."/>
            <person name="Yushchuk O."/>
            <person name="Ostash B."/>
        </authorList>
    </citation>
    <scope>NUCLEOTIDE SEQUENCE [LARGE SCALE GENOMIC DNA]</scope>
    <source>
        <strain evidence="1 2">S136</strain>
    </source>
</reference>
<organism evidence="1 2">
    <name type="scientific">Streptomyces cyanogenus</name>
    <dbReference type="NCBI Taxonomy" id="80860"/>
    <lineage>
        <taxon>Bacteria</taxon>
        <taxon>Bacillati</taxon>
        <taxon>Actinomycetota</taxon>
        <taxon>Actinomycetes</taxon>
        <taxon>Kitasatosporales</taxon>
        <taxon>Streptomycetaceae</taxon>
        <taxon>Streptomyces</taxon>
    </lineage>
</organism>